<dbReference type="PANTHER" id="PTHR13812:SF19">
    <property type="entry name" value="KETIMINE REDUCTASE MU-CRYSTALLIN"/>
    <property type="match status" value="1"/>
</dbReference>
<dbReference type="RefSeq" id="WP_108024435.1">
    <property type="nucleotide sequence ID" value="NZ_QBKR01000016.1"/>
</dbReference>
<accession>A0A2T6BQZ3</accession>
<dbReference type="InterPro" id="IPR036291">
    <property type="entry name" value="NAD(P)-bd_dom_sf"/>
</dbReference>
<dbReference type="OrthoDB" id="9792005at2"/>
<dbReference type="Gene3D" id="3.30.1780.10">
    <property type="entry name" value="ornithine cyclodeaminase, domain 1"/>
    <property type="match status" value="1"/>
</dbReference>
<dbReference type="Proteomes" id="UP000244240">
    <property type="component" value="Unassembled WGS sequence"/>
</dbReference>
<evidence type="ECO:0000313" key="2">
    <source>
        <dbReference type="Proteomes" id="UP000244240"/>
    </source>
</evidence>
<dbReference type="PIRSF" id="PIRSF001439">
    <property type="entry name" value="CryM"/>
    <property type="match status" value="1"/>
</dbReference>
<dbReference type="Gene3D" id="3.40.50.720">
    <property type="entry name" value="NAD(P)-binding Rossmann-like Domain"/>
    <property type="match status" value="1"/>
</dbReference>
<proteinExistence type="predicted"/>
<dbReference type="GO" id="GO:0005737">
    <property type="term" value="C:cytoplasm"/>
    <property type="evidence" value="ECO:0007669"/>
    <property type="project" value="TreeGrafter"/>
</dbReference>
<dbReference type="NCBIfam" id="NF006141">
    <property type="entry name" value="PRK08291.1"/>
    <property type="match status" value="1"/>
</dbReference>
<dbReference type="AlphaFoldDB" id="A0A2T6BQZ3"/>
<comment type="caution">
    <text evidence="1">The sequence shown here is derived from an EMBL/GenBank/DDBJ whole genome shotgun (WGS) entry which is preliminary data.</text>
</comment>
<dbReference type="Pfam" id="PF02423">
    <property type="entry name" value="OCD_Mu_crystall"/>
    <property type="match status" value="1"/>
</dbReference>
<evidence type="ECO:0000313" key="1">
    <source>
        <dbReference type="EMBL" id="PTX58462.1"/>
    </source>
</evidence>
<dbReference type="PANTHER" id="PTHR13812">
    <property type="entry name" value="KETIMINE REDUCTASE MU-CRYSTALLIN"/>
    <property type="match status" value="1"/>
</dbReference>
<keyword evidence="2" id="KW-1185">Reference proteome</keyword>
<organism evidence="1 2">
    <name type="scientific">Melghirimyces profundicolus</name>
    <dbReference type="NCBI Taxonomy" id="1242148"/>
    <lineage>
        <taxon>Bacteria</taxon>
        <taxon>Bacillati</taxon>
        <taxon>Bacillota</taxon>
        <taxon>Bacilli</taxon>
        <taxon>Bacillales</taxon>
        <taxon>Thermoactinomycetaceae</taxon>
        <taxon>Melghirimyces</taxon>
    </lineage>
</organism>
<dbReference type="InterPro" id="IPR023401">
    <property type="entry name" value="ODC_N"/>
</dbReference>
<dbReference type="InterPro" id="IPR003462">
    <property type="entry name" value="ODC_Mu_crystall"/>
</dbReference>
<dbReference type="EMBL" id="QBKR01000016">
    <property type="protein sequence ID" value="PTX58462.1"/>
    <property type="molecule type" value="Genomic_DNA"/>
</dbReference>
<name>A0A2T6BQZ3_9BACL</name>
<reference evidence="1 2" key="1">
    <citation type="submission" date="2018-04" db="EMBL/GenBank/DDBJ databases">
        <title>Genomic Encyclopedia of Archaeal and Bacterial Type Strains, Phase II (KMG-II): from individual species to whole genera.</title>
        <authorList>
            <person name="Goeker M."/>
        </authorList>
    </citation>
    <scope>NUCLEOTIDE SEQUENCE [LARGE SCALE GENOMIC DNA]</scope>
    <source>
        <strain evidence="1 2">DSM 45787</strain>
    </source>
</reference>
<sequence length="325" mass="35585">MWVFSHKEIQNAVRLDPEAVRAVEKGFSSLAEGGVRMPPILRVDVPEHRGEVDVKTAVVKGEPYFAIKMSSGFFHNPERGLPSGSGMMVLLDVETGIPEAVLLDNGYLTDVRTAAAGAVAARHLAPAEFDTAGVIGAGAQARHQIRALTLVRRFRRILVWSRNRERAETCVRDLERETGVEAVAVSDPESVVRKAQVVVTSTPSSRPLIRKEWLHPGLHVTLMGSDAEHKQEIEGAAIPRADRFVCDSREQSLRLGELRSAVAEGWIGKEEKVTELGAITSGRLPGRTSEKEITLCDLTGTGVQDTVIAILAYRRLRNRGDGTRF</sequence>
<dbReference type="SUPFAM" id="SSF51735">
    <property type="entry name" value="NAD(P)-binding Rossmann-fold domains"/>
    <property type="match status" value="1"/>
</dbReference>
<protein>
    <submittedName>
        <fullName evidence="1">Ornithine cyclodeaminase</fullName>
    </submittedName>
</protein>
<gene>
    <name evidence="1" type="ORF">C8P63_11649</name>
</gene>